<proteinExistence type="predicted"/>
<gene>
    <name evidence="1" type="ORF">S01H4_65093</name>
</gene>
<name>X1DR76_9ZZZZ</name>
<feature type="non-terminal residue" evidence="1">
    <location>
        <position position="37"/>
    </location>
</feature>
<evidence type="ECO:0000313" key="1">
    <source>
        <dbReference type="EMBL" id="GAH22682.1"/>
    </source>
</evidence>
<dbReference type="AlphaFoldDB" id="X1DR76"/>
<dbReference type="EMBL" id="BART01039701">
    <property type="protein sequence ID" value="GAH22682.1"/>
    <property type="molecule type" value="Genomic_DNA"/>
</dbReference>
<comment type="caution">
    <text evidence="1">The sequence shown here is derived from an EMBL/GenBank/DDBJ whole genome shotgun (WGS) entry which is preliminary data.</text>
</comment>
<reference evidence="1" key="1">
    <citation type="journal article" date="2014" name="Front. Microbiol.">
        <title>High frequency of phylogenetically diverse reductive dehalogenase-homologous genes in deep subseafloor sedimentary metagenomes.</title>
        <authorList>
            <person name="Kawai M."/>
            <person name="Futagami T."/>
            <person name="Toyoda A."/>
            <person name="Takaki Y."/>
            <person name="Nishi S."/>
            <person name="Hori S."/>
            <person name="Arai W."/>
            <person name="Tsubouchi T."/>
            <person name="Morono Y."/>
            <person name="Uchiyama I."/>
            <person name="Ito T."/>
            <person name="Fujiyama A."/>
            <person name="Inagaki F."/>
            <person name="Takami H."/>
        </authorList>
    </citation>
    <scope>NUCLEOTIDE SEQUENCE</scope>
    <source>
        <strain evidence="1">Expedition CK06-06</strain>
    </source>
</reference>
<protein>
    <submittedName>
        <fullName evidence="1">Uncharacterized protein</fullName>
    </submittedName>
</protein>
<accession>X1DR76</accession>
<organism evidence="1">
    <name type="scientific">marine sediment metagenome</name>
    <dbReference type="NCBI Taxonomy" id="412755"/>
    <lineage>
        <taxon>unclassified sequences</taxon>
        <taxon>metagenomes</taxon>
        <taxon>ecological metagenomes</taxon>
    </lineage>
</organism>
<sequence>MNDKERDQLVEKSLRELGSISGQDLINRLLVFDILIK</sequence>